<dbReference type="EMBL" id="JAMQOQ010000013">
    <property type="protein sequence ID" value="MDS0297103.1"/>
    <property type="molecule type" value="Genomic_DNA"/>
</dbReference>
<feature type="region of interest" description="Disordered" evidence="1">
    <location>
        <begin position="730"/>
        <end position="815"/>
    </location>
</feature>
<feature type="compositionally biased region" description="Basic and acidic residues" evidence="1">
    <location>
        <begin position="513"/>
        <end position="522"/>
    </location>
</feature>
<feature type="compositionally biased region" description="Low complexity" evidence="1">
    <location>
        <begin position="232"/>
        <end position="243"/>
    </location>
</feature>
<proteinExistence type="predicted"/>
<dbReference type="RefSeq" id="WP_310931045.1">
    <property type="nucleotide sequence ID" value="NZ_JAMQOQ010000013.1"/>
</dbReference>
<evidence type="ECO:0000313" key="2">
    <source>
        <dbReference type="EMBL" id="MDS0297103.1"/>
    </source>
</evidence>
<feature type="compositionally biased region" description="Basic and acidic residues" evidence="1">
    <location>
        <begin position="120"/>
        <end position="131"/>
    </location>
</feature>
<feature type="compositionally biased region" description="Low complexity" evidence="1">
    <location>
        <begin position="165"/>
        <end position="174"/>
    </location>
</feature>
<feature type="region of interest" description="Disordered" evidence="1">
    <location>
        <begin position="1"/>
        <end position="249"/>
    </location>
</feature>
<feature type="compositionally biased region" description="Basic and acidic residues" evidence="1">
    <location>
        <begin position="746"/>
        <end position="756"/>
    </location>
</feature>
<organism evidence="2 3">
    <name type="scientific">Halogeometricum luteum</name>
    <dbReference type="NCBI Taxonomy" id="2950537"/>
    <lineage>
        <taxon>Archaea</taxon>
        <taxon>Methanobacteriati</taxon>
        <taxon>Methanobacteriota</taxon>
        <taxon>Stenosarchaea group</taxon>
        <taxon>Halobacteria</taxon>
        <taxon>Halobacteriales</taxon>
        <taxon>Haloferacaceae</taxon>
        <taxon>Halogeometricum</taxon>
    </lineage>
</organism>
<feature type="compositionally biased region" description="Low complexity" evidence="1">
    <location>
        <begin position="574"/>
        <end position="585"/>
    </location>
</feature>
<comment type="caution">
    <text evidence="2">The sequence shown here is derived from an EMBL/GenBank/DDBJ whole genome shotgun (WGS) entry which is preliminary data.</text>
</comment>
<gene>
    <name evidence="2" type="ORF">NDI79_23330</name>
</gene>
<protein>
    <submittedName>
        <fullName evidence="2">Uncharacterized protein</fullName>
    </submittedName>
</protein>
<accession>A0ABU2GA10</accession>
<evidence type="ECO:0000313" key="3">
    <source>
        <dbReference type="Proteomes" id="UP001254813"/>
    </source>
</evidence>
<feature type="region of interest" description="Disordered" evidence="1">
    <location>
        <begin position="679"/>
        <end position="713"/>
    </location>
</feature>
<evidence type="ECO:0000256" key="1">
    <source>
        <dbReference type="SAM" id="MobiDB-lite"/>
    </source>
</evidence>
<feature type="compositionally biased region" description="Low complexity" evidence="1">
    <location>
        <begin position="74"/>
        <end position="92"/>
    </location>
</feature>
<name>A0ABU2GA10_9EURY</name>
<keyword evidence="3" id="KW-1185">Reference proteome</keyword>
<feature type="region of interest" description="Disordered" evidence="1">
    <location>
        <begin position="513"/>
        <end position="585"/>
    </location>
</feature>
<feature type="compositionally biased region" description="Polar residues" evidence="1">
    <location>
        <begin position="189"/>
        <end position="204"/>
    </location>
</feature>
<sequence length="815" mass="84479">MANLPSGLGGGGSDEINTGGDPGGDAYQADDRDDDDDNDRRRTNRRSGGSIPGAPRNPAGINTGDTPAENYQADSGDSGSSGGSRDSGSSSGQNIGSTPGGSVGQGLETGSDAFSQSTVDRARQREQEVLDRFSSLSEDDVIVRGGNDGLSVTLTERGRRRVSDSSDISATSAIEGSITRTREDPTAADDSNIQTTRNTVGSITRNRDDPTGDDDTFRPTIFGGPTPGSGGQSMPSSPSSSGSIDRQQQREQFGDFDWSFGLGGPEDEVERTLGSLSRDYDRFARGVSVVPGFTQDAVALERTGLNLLDATAGEGSSDFLRGISGDDRAGPVEDLSTSVGQGIVSGLNPAAAARQGLETAEFGAYAVNEVSQGRGDELAADTLATAGLVASQSRASFEADPVSSSGRFAGNLAAGLAGGRATATGINRLSGGRLSGSDLTYRAIQRASDAEDVLPPFRSRLVGRDRGQVDLSGFAGSSDDTVTLGGDDLDVNVRGPDDSDALEQRVRQMEIRIDRRQSREAEQTLADEPVEPDVRTADVGVSGGSLSPREYSTANRGPRTTAPDLQRVGDARRASSSAGSLLSPRESSLFATRIRQGYLEGVPGEDLRGAGLIDEALEAREAAESSSFIGSSVPSGASDAAGVGTGSGLLSGALSRQAEAQETGVGVTTGLASDAVAGQSLGNIPDASTGVETDVSTRTDTPTDVDVGPDILGRTATGVDTRLRTDTDLSLRFDTPDTDAPFRPPTRNDDDRRRYDFTSNPPRGRGRVPWPDLDSGGSENEDTFGFGGEEAQVSFETADLGFGGDGDSPVSEDWF</sequence>
<dbReference type="Proteomes" id="UP001254813">
    <property type="component" value="Unassembled WGS sequence"/>
</dbReference>
<feature type="compositionally biased region" description="Low complexity" evidence="1">
    <location>
        <begin position="693"/>
        <end position="710"/>
    </location>
</feature>
<reference evidence="2 3" key="1">
    <citation type="submission" date="2022-06" db="EMBL/GenBank/DDBJ databases">
        <title>Halogeometricum sp. a new haloarchaeum isolate from saline soil.</title>
        <authorList>
            <person name="Strakova D."/>
            <person name="Galisteo C."/>
            <person name="Sanchez-Porro C."/>
            <person name="Ventosa A."/>
        </authorList>
    </citation>
    <scope>NUCLEOTIDE SEQUENCE [LARGE SCALE GENOMIC DNA]</scope>
    <source>
        <strain evidence="3">S3BR25-2</strain>
    </source>
</reference>